<dbReference type="AlphaFoldDB" id="A0A0B2SW47"/>
<accession>A0A0B2SW47</accession>
<dbReference type="EMBL" id="KN639503">
    <property type="protein sequence ID" value="KHN48497.1"/>
    <property type="molecule type" value="Genomic_DNA"/>
</dbReference>
<evidence type="ECO:0000313" key="1">
    <source>
        <dbReference type="EMBL" id="KHN48497.1"/>
    </source>
</evidence>
<name>A0A0B2SW47_GLYSO</name>
<protein>
    <submittedName>
        <fullName evidence="1">Uncharacterized protein</fullName>
    </submittedName>
</protein>
<dbReference type="Proteomes" id="UP000053555">
    <property type="component" value="Unassembled WGS sequence"/>
</dbReference>
<organism evidence="1">
    <name type="scientific">Glycine soja</name>
    <name type="common">Wild soybean</name>
    <dbReference type="NCBI Taxonomy" id="3848"/>
    <lineage>
        <taxon>Eukaryota</taxon>
        <taxon>Viridiplantae</taxon>
        <taxon>Streptophyta</taxon>
        <taxon>Embryophyta</taxon>
        <taxon>Tracheophyta</taxon>
        <taxon>Spermatophyta</taxon>
        <taxon>Magnoliopsida</taxon>
        <taxon>eudicotyledons</taxon>
        <taxon>Gunneridae</taxon>
        <taxon>Pentapetalae</taxon>
        <taxon>rosids</taxon>
        <taxon>fabids</taxon>
        <taxon>Fabales</taxon>
        <taxon>Fabaceae</taxon>
        <taxon>Papilionoideae</taxon>
        <taxon>50 kb inversion clade</taxon>
        <taxon>NPAAA clade</taxon>
        <taxon>indigoferoid/millettioid clade</taxon>
        <taxon>Phaseoleae</taxon>
        <taxon>Glycine</taxon>
        <taxon>Glycine subgen. Soja</taxon>
    </lineage>
</organism>
<reference evidence="1" key="1">
    <citation type="submission" date="2014-07" db="EMBL/GenBank/DDBJ databases">
        <title>Identification of a novel salt tolerance gene in wild soybean by whole-genome sequencing.</title>
        <authorList>
            <person name="Lam H.-M."/>
            <person name="Qi X."/>
            <person name="Li M.-W."/>
            <person name="Liu X."/>
            <person name="Xie M."/>
            <person name="Ni M."/>
            <person name="Xu X."/>
        </authorList>
    </citation>
    <scope>NUCLEOTIDE SEQUENCE [LARGE SCALE GENOMIC DNA]</scope>
    <source>
        <tissue evidence="1">Root</tissue>
    </source>
</reference>
<gene>
    <name evidence="1" type="ORF">glysoja_048303</name>
</gene>
<sequence length="60" mass="6657">MSSTAIVLPEQSLAAEKAGLAVNKKGLTLKELLQQTSHHNPKVRRGQSRADRFFIDALHF</sequence>
<proteinExistence type="predicted"/>